<feature type="compositionally biased region" description="Basic and acidic residues" evidence="2">
    <location>
        <begin position="796"/>
        <end position="809"/>
    </location>
</feature>
<feature type="region of interest" description="Disordered" evidence="2">
    <location>
        <begin position="520"/>
        <end position="541"/>
    </location>
</feature>
<dbReference type="AlphaFoldDB" id="A0A9P1FFL7"/>
<feature type="region of interest" description="Disordered" evidence="2">
    <location>
        <begin position="769"/>
        <end position="845"/>
    </location>
</feature>
<feature type="compositionally biased region" description="Acidic residues" evidence="2">
    <location>
        <begin position="194"/>
        <end position="204"/>
    </location>
</feature>
<keyword evidence="5" id="KW-1185">Reference proteome</keyword>
<evidence type="ECO:0000313" key="3">
    <source>
        <dbReference type="EMBL" id="CAI3974256.1"/>
    </source>
</evidence>
<dbReference type="EMBL" id="CAMXCT030000125">
    <property type="protein sequence ID" value="CAL4761568.1"/>
    <property type="molecule type" value="Genomic_DNA"/>
</dbReference>
<gene>
    <name evidence="3" type="ORF">C1SCF055_LOCUS2676</name>
</gene>
<dbReference type="Proteomes" id="UP001152797">
    <property type="component" value="Unassembled WGS sequence"/>
</dbReference>
<feature type="compositionally biased region" description="Polar residues" evidence="2">
    <location>
        <begin position="520"/>
        <end position="529"/>
    </location>
</feature>
<dbReference type="EMBL" id="CAMXCT020000125">
    <property type="protein sequence ID" value="CAL1127631.1"/>
    <property type="molecule type" value="Genomic_DNA"/>
</dbReference>
<reference evidence="4" key="2">
    <citation type="submission" date="2024-04" db="EMBL/GenBank/DDBJ databases">
        <authorList>
            <person name="Chen Y."/>
            <person name="Shah S."/>
            <person name="Dougan E. K."/>
            <person name="Thang M."/>
            <person name="Chan C."/>
        </authorList>
    </citation>
    <scope>NUCLEOTIDE SEQUENCE [LARGE SCALE GENOMIC DNA]</scope>
</reference>
<feature type="region of interest" description="Disordered" evidence="2">
    <location>
        <begin position="194"/>
        <end position="223"/>
    </location>
</feature>
<feature type="coiled-coil region" evidence="1">
    <location>
        <begin position="473"/>
        <end position="507"/>
    </location>
</feature>
<evidence type="ECO:0000313" key="4">
    <source>
        <dbReference type="EMBL" id="CAL1127631.1"/>
    </source>
</evidence>
<dbReference type="EMBL" id="CAMXCT010000125">
    <property type="protein sequence ID" value="CAI3974256.1"/>
    <property type="molecule type" value="Genomic_DNA"/>
</dbReference>
<reference evidence="3" key="1">
    <citation type="submission" date="2022-10" db="EMBL/GenBank/DDBJ databases">
        <authorList>
            <person name="Chen Y."/>
            <person name="Dougan E. K."/>
            <person name="Chan C."/>
            <person name="Rhodes N."/>
            <person name="Thang M."/>
        </authorList>
    </citation>
    <scope>NUCLEOTIDE SEQUENCE</scope>
</reference>
<comment type="caution">
    <text evidence="3">The sequence shown here is derived from an EMBL/GenBank/DDBJ whole genome shotgun (WGS) entry which is preliminary data.</text>
</comment>
<keyword evidence="1" id="KW-0175">Coiled coil</keyword>
<evidence type="ECO:0000256" key="2">
    <source>
        <dbReference type="SAM" id="MobiDB-lite"/>
    </source>
</evidence>
<evidence type="ECO:0000313" key="5">
    <source>
        <dbReference type="Proteomes" id="UP001152797"/>
    </source>
</evidence>
<proteinExistence type="predicted"/>
<organism evidence="3">
    <name type="scientific">Cladocopium goreaui</name>
    <dbReference type="NCBI Taxonomy" id="2562237"/>
    <lineage>
        <taxon>Eukaryota</taxon>
        <taxon>Sar</taxon>
        <taxon>Alveolata</taxon>
        <taxon>Dinophyceae</taxon>
        <taxon>Suessiales</taxon>
        <taxon>Symbiodiniaceae</taxon>
        <taxon>Cladocopium</taxon>
    </lineage>
</organism>
<evidence type="ECO:0000256" key="1">
    <source>
        <dbReference type="SAM" id="Coils"/>
    </source>
</evidence>
<accession>A0A9P1FFL7</accession>
<protein>
    <submittedName>
        <fullName evidence="3">Uncharacterized protein</fullName>
    </submittedName>
</protein>
<sequence>MHMVGKCPAGSMDASWPNIWYGLFVFVLRHIQPAVQLLLVAQLAQRLAEQLDCETGNCQFPVFETNVPPCSTPRRMFERDLFPVAFTEKESDANKNRRDSWVTKVPEEGDDLEEFEESDECQWFDDGVGGVAQASTQHLLPTTDSKNDSEAQERLLMTDSEENLEVATPQMFDISSDLDGESEVATPQMFDISSDLDGESEEPVLPEMPFAPPEGDYGDDSETTENLEQFGHEQGRDTLVSTSGSSGSSYQAVFFAHFIVHVGDFGCVSSGQDFDTGWEYLYDGLVCPEVTEVLEYNLQAVSRNFSSREVWMTHLFNLMDFDSFQPVTGIPTAPVWHPIEELSACIRITAHCTDKSLSMRERLWSPPVVQFRAEASEGFQGYWQALFGPWAKKLQGKYVAYVDSVVKKGDARFLDDLSNFPSLQNMALLTGLVTVAEETQAQKAETKDEAATSEIHAQLLSAKEEVASLKAQLSTNEAIRNDLQSKLANAQEEVRTAREAQQASEEACRKMEAVSPQMFDISSDSNDVSETFDISSDSNDEFDSEEVALPEMPFAPSESDDEDKALHDAILKEVEQSVQALNQAQQKHREEVKDLRVYKVLYESRDEPVQINGNALNFAVAWNKSGISSLLFNFCLSHSWHSGLLSSWIAKRDLFPVAFTEKESDADKNRRDSWVTKVPEEGDDLEEFDESDECQWFDDGVGGVAQASTQHLLLTTDSKNDSEAQERLLMTDSEENLEVATPQMFDISSDLDGESEAAKQQMFDINSDLDGESEEPVLPEMPFAPPEGDYGDDSETTEHLEQFRHEQGRDTLVSTSGSSGSSYQEPVLPEMPFAPPEGDYGDDSETTEHLEQFGHEQGRDTLVSTSGSSGSSYQVIPKVRRPCVWIHGIPFEAKTEDFDTGWEYLYDGLVCPEAETITKVQEARHDARLAEDTLCPQIFLHLLGFLPVTEVLEYNLQAVSRNFSSREVWMTHLFNLLDFDSFQPVTGIPTAPVWHPIEEFSAWVRIAVTCTDKSLPVRERLTSPPVVQFCAEASEGFQGCFQALFGPWAKKLQGNYLVHINLVRKTGDARFLRDL</sequence>
<name>A0A9P1FFL7_9DINO</name>